<dbReference type="Pfam" id="PF25837">
    <property type="entry name" value="Apionate_lact_N"/>
    <property type="match status" value="1"/>
</dbReference>
<feature type="domain" description="D-apionate lactonase N-terminal" evidence="1">
    <location>
        <begin position="7"/>
        <end position="229"/>
    </location>
</feature>
<organism evidence="3 4">
    <name type="scientific">Lysinibacter cavernae</name>
    <dbReference type="NCBI Taxonomy" id="1640652"/>
    <lineage>
        <taxon>Bacteria</taxon>
        <taxon>Bacillati</taxon>
        <taxon>Actinomycetota</taxon>
        <taxon>Actinomycetes</taxon>
        <taxon>Micrococcales</taxon>
        <taxon>Microbacteriaceae</taxon>
        <taxon>Lysinibacter</taxon>
    </lineage>
</organism>
<evidence type="ECO:0000259" key="1">
    <source>
        <dbReference type="Pfam" id="PF25837"/>
    </source>
</evidence>
<reference evidence="3 4" key="1">
    <citation type="submission" date="2020-02" db="EMBL/GenBank/DDBJ databases">
        <title>Sequencing the genomes of 1000 actinobacteria strains.</title>
        <authorList>
            <person name="Klenk H.-P."/>
        </authorList>
    </citation>
    <scope>NUCLEOTIDE SEQUENCE [LARGE SCALE GENOMIC DNA]</scope>
    <source>
        <strain evidence="3 4">DSM 27960</strain>
    </source>
</reference>
<dbReference type="AlphaFoldDB" id="A0A7X5TTM2"/>
<dbReference type="Pfam" id="PF25838">
    <property type="entry name" value="Apionate_lact_M"/>
    <property type="match status" value="1"/>
</dbReference>
<comment type="caution">
    <text evidence="3">The sequence shown here is derived from an EMBL/GenBank/DDBJ whole genome shotgun (WGS) entry which is preliminary data.</text>
</comment>
<accession>A0A7X5TTM2</accession>
<dbReference type="EMBL" id="JAAMOX010000001">
    <property type="protein sequence ID" value="NIH53423.1"/>
    <property type="molecule type" value="Genomic_DNA"/>
</dbReference>
<feature type="domain" description="D-apionate lactonase TIM barrel" evidence="2">
    <location>
        <begin position="271"/>
        <end position="472"/>
    </location>
</feature>
<dbReference type="RefSeq" id="WP_167149019.1">
    <property type="nucleotide sequence ID" value="NZ_JAAMOX010000001.1"/>
</dbReference>
<gene>
    <name evidence="3" type="ORF">FHX76_001291</name>
</gene>
<dbReference type="InterPro" id="IPR058788">
    <property type="entry name" value="ApnL_N"/>
</dbReference>
<evidence type="ECO:0000313" key="4">
    <source>
        <dbReference type="Proteomes" id="UP000541033"/>
    </source>
</evidence>
<proteinExistence type="predicted"/>
<evidence type="ECO:0000259" key="2">
    <source>
        <dbReference type="Pfam" id="PF25838"/>
    </source>
</evidence>
<dbReference type="InterPro" id="IPR058787">
    <property type="entry name" value="ApnL_M"/>
</dbReference>
<sequence>MNDSWDALRGPARLWEAAGWSIEVRGDELAAISWEGRPVLRSIRAVVRDEDWNTAETVVERVVERIVERIVETEAEVATLTLHIRAEGFGAQLHGLLEVRAEPGALTVRLRLETPTPYRTNRTGLVALHSPALAGTPMTVEHQNGTAEQRVFPMSVAPHQPAADIEGLAWQHEGLAIRMRFAGDLFEMEDQRNWTDASYKTYNRPLSLPFPYLLDAASAVEQEIAVTVASVDQRSATTELAATQRRRPGAGDPSPIELGQVTLFPALDVGASTAPDPAPAASVRAEAVLVELDLGTNSWQAALQRAGGQRAGGQRAGEQRAGGQNIPLDVRITADAGADLAPVVSALRNRAVARIAVFDAQTHVTERQATASLRRLLRNAGMTVPVLSGARSHFTELNREQSRLPTDTDGVTFAITPLFHSGSTYQLVESIPMQRLVAEDAVRIAGGRPVHIGPVTLRSRFNNVATATATAAGTATATADLMASTETNLVAGYGATLTGLADARQQAEPLAAWLVASAIACAIPGVESLTYFEQWGERGLLLADGTPTPGLAAFDVLQSLRGKSIVSGRTGDDLVWAIVTGDNETVVVANLDTVPRTVSLSAGISENVTIPPESWKRVRGR</sequence>
<keyword evidence="4" id="KW-1185">Reference proteome</keyword>
<name>A0A7X5TTM2_9MICO</name>
<evidence type="ECO:0000313" key="3">
    <source>
        <dbReference type="EMBL" id="NIH53423.1"/>
    </source>
</evidence>
<protein>
    <submittedName>
        <fullName evidence="3">Uncharacterized protein</fullName>
    </submittedName>
</protein>
<dbReference type="Proteomes" id="UP000541033">
    <property type="component" value="Unassembled WGS sequence"/>
</dbReference>